<dbReference type="GO" id="GO:0005858">
    <property type="term" value="C:axonemal dynein complex"/>
    <property type="evidence" value="ECO:0007669"/>
    <property type="project" value="TreeGrafter"/>
</dbReference>
<dbReference type="GO" id="GO:0051959">
    <property type="term" value="F:dynein light intermediate chain binding"/>
    <property type="evidence" value="ECO:0007669"/>
    <property type="project" value="InterPro"/>
</dbReference>
<dbReference type="PANTHER" id="PTHR46532:SF4">
    <property type="entry name" value="AAA+ ATPASE DOMAIN-CONTAINING PROTEIN"/>
    <property type="match status" value="1"/>
</dbReference>
<proteinExistence type="inferred from homology"/>
<dbReference type="OrthoDB" id="7575807at2759"/>
<dbReference type="GO" id="GO:0007018">
    <property type="term" value="P:microtubule-based movement"/>
    <property type="evidence" value="ECO:0007669"/>
    <property type="project" value="InterPro"/>
</dbReference>
<evidence type="ECO:0000313" key="3">
    <source>
        <dbReference type="Proteomes" id="UP001154078"/>
    </source>
</evidence>
<dbReference type="PANTHER" id="PTHR46532">
    <property type="entry name" value="MALE FERTILITY FACTOR KL5"/>
    <property type="match status" value="1"/>
</dbReference>
<reference evidence="2" key="1">
    <citation type="submission" date="2021-12" db="EMBL/GenBank/DDBJ databases">
        <authorList>
            <person name="King R."/>
        </authorList>
    </citation>
    <scope>NUCLEOTIDE SEQUENCE</scope>
</reference>
<protein>
    <submittedName>
        <fullName evidence="2">Uncharacterized protein</fullName>
    </submittedName>
</protein>
<sequence>MDIVNRSRFDQKPSRGNIKSKEEEFRIRRRKLYRLATEENLLFPFQNKNFYSHVMENKEIIKMLSLLSTCTLNMKQDINHYLIKWRPYNILWKNEKSTRELLNAQLLEFETSLRKHEELNDKTVMEPKVFVIANCLAISTENLKFGLTTEIKLCSYRIGQAMKKKYKREMDYVYAVINEMERKLDRTIRDLDDVRLIMETLKKIREQEVEMELKIDPIEVENGETYWNLPV</sequence>
<organism evidence="2 3">
    <name type="scientific">Brassicogethes aeneus</name>
    <name type="common">Rape pollen beetle</name>
    <name type="synonym">Meligethes aeneus</name>
    <dbReference type="NCBI Taxonomy" id="1431903"/>
    <lineage>
        <taxon>Eukaryota</taxon>
        <taxon>Metazoa</taxon>
        <taxon>Ecdysozoa</taxon>
        <taxon>Arthropoda</taxon>
        <taxon>Hexapoda</taxon>
        <taxon>Insecta</taxon>
        <taxon>Pterygota</taxon>
        <taxon>Neoptera</taxon>
        <taxon>Endopterygota</taxon>
        <taxon>Coleoptera</taxon>
        <taxon>Polyphaga</taxon>
        <taxon>Cucujiformia</taxon>
        <taxon>Nitidulidae</taxon>
        <taxon>Meligethinae</taxon>
        <taxon>Brassicogethes</taxon>
    </lineage>
</organism>
<evidence type="ECO:0000256" key="1">
    <source>
        <dbReference type="ARBA" id="ARBA00008887"/>
    </source>
</evidence>
<dbReference type="GO" id="GO:0045505">
    <property type="term" value="F:dynein intermediate chain binding"/>
    <property type="evidence" value="ECO:0007669"/>
    <property type="project" value="InterPro"/>
</dbReference>
<accession>A0A9P0AQH1</accession>
<keyword evidence="3" id="KW-1185">Reference proteome</keyword>
<dbReference type="InterPro" id="IPR026983">
    <property type="entry name" value="DHC"/>
</dbReference>
<dbReference type="Proteomes" id="UP001154078">
    <property type="component" value="Chromosome 1"/>
</dbReference>
<dbReference type="AlphaFoldDB" id="A0A9P0AQH1"/>
<comment type="similarity">
    <text evidence="1">Belongs to the dynein heavy chain family.</text>
</comment>
<name>A0A9P0AQH1_BRAAE</name>
<dbReference type="EMBL" id="OV121132">
    <property type="protein sequence ID" value="CAH0547072.1"/>
    <property type="molecule type" value="Genomic_DNA"/>
</dbReference>
<gene>
    <name evidence="2" type="ORF">MELIAE_LOCUS1124</name>
</gene>
<evidence type="ECO:0000313" key="2">
    <source>
        <dbReference type="EMBL" id="CAH0547072.1"/>
    </source>
</evidence>